<keyword evidence="2" id="KW-1185">Reference proteome</keyword>
<protein>
    <recommendedName>
        <fullName evidence="3">DUF2804 domain-containing protein</fullName>
    </recommendedName>
</protein>
<proteinExistence type="predicted"/>
<accession>A0ABS5TX80</accession>
<evidence type="ECO:0000313" key="2">
    <source>
        <dbReference type="Proteomes" id="UP000722125"/>
    </source>
</evidence>
<evidence type="ECO:0008006" key="3">
    <source>
        <dbReference type="Google" id="ProtNLM"/>
    </source>
</evidence>
<comment type="caution">
    <text evidence="1">The sequence shown here is derived from an EMBL/GenBank/DDBJ whole genome shotgun (WGS) entry which is preliminary data.</text>
</comment>
<dbReference type="EMBL" id="JAHBOH010000001">
    <property type="protein sequence ID" value="MBT0993714.1"/>
    <property type="molecule type" value="Genomic_DNA"/>
</dbReference>
<sequence>MASIRSLRKLRTVGGGTDAERVAWLREVTARAGHTNVFNVTLARTGDRLHVAWRALPAGGERPFHAFCTAVDVDGGNPGEVVDLTAHAAAHGVPVVADPKLFVAHGKVYVTFNTGFVAAPERNDVYVMRVAPHLRAPQRCVLDQRRRIEKNWVFFPHPAGGLGAVHRIGPLVQLVQTDGGLGKDGPLGFSRLPGVERPSAALGLTLGTPLYRDGDRYYGIVHEKRKYRRRALYLGRPAVFEGLGTSDARVRVSDLRLVHSWRAMLPHRARFNPSLLSATYFSGITKLDGGLVLGYGINDKDFGITKVDRSLWS</sequence>
<dbReference type="Proteomes" id="UP000722125">
    <property type="component" value="Unassembled WGS sequence"/>
</dbReference>
<gene>
    <name evidence="1" type="ORF">KIN34_05375</name>
</gene>
<name>A0ABS5TX80_9CELL</name>
<evidence type="ECO:0000313" key="1">
    <source>
        <dbReference type="EMBL" id="MBT0993714.1"/>
    </source>
</evidence>
<dbReference type="RefSeq" id="WP_214347753.1">
    <property type="nucleotide sequence ID" value="NZ_JAHBOH010000001.1"/>
</dbReference>
<organism evidence="1 2">
    <name type="scientific">Cellulomonas fulva</name>
    <dbReference type="NCBI Taxonomy" id="2835530"/>
    <lineage>
        <taxon>Bacteria</taxon>
        <taxon>Bacillati</taxon>
        <taxon>Actinomycetota</taxon>
        <taxon>Actinomycetes</taxon>
        <taxon>Micrococcales</taxon>
        <taxon>Cellulomonadaceae</taxon>
        <taxon>Cellulomonas</taxon>
    </lineage>
</organism>
<reference evidence="1 2" key="1">
    <citation type="submission" date="2021-05" db="EMBL/GenBank/DDBJ databases">
        <title>Description of Cellulomonas sp. DKR-3 sp. nov.</title>
        <authorList>
            <person name="Dahal R.H."/>
            <person name="Chaudhary D.K."/>
        </authorList>
    </citation>
    <scope>NUCLEOTIDE SEQUENCE [LARGE SCALE GENOMIC DNA]</scope>
    <source>
        <strain evidence="1 2">DKR-3</strain>
    </source>
</reference>